<gene>
    <name evidence="2" type="ORF">DFR64_2026</name>
</gene>
<evidence type="ECO:0000313" key="2">
    <source>
        <dbReference type="EMBL" id="REG08654.1"/>
    </source>
</evidence>
<dbReference type="OrthoDB" id="9807051at2"/>
<organism evidence="2 3">
    <name type="scientific">Pelolinea submarina</name>
    <dbReference type="NCBI Taxonomy" id="913107"/>
    <lineage>
        <taxon>Bacteria</taxon>
        <taxon>Bacillati</taxon>
        <taxon>Chloroflexota</taxon>
        <taxon>Anaerolineae</taxon>
        <taxon>Anaerolineales</taxon>
        <taxon>Anaerolineaceae</taxon>
        <taxon>Pelolinea</taxon>
    </lineage>
</organism>
<keyword evidence="1" id="KW-0704">Schiff base</keyword>
<dbReference type="Pfam" id="PF00923">
    <property type="entry name" value="TAL_FSA"/>
    <property type="match status" value="1"/>
</dbReference>
<dbReference type="Gene3D" id="3.20.20.70">
    <property type="entry name" value="Aldolase class I"/>
    <property type="match status" value="1"/>
</dbReference>
<dbReference type="Proteomes" id="UP000256388">
    <property type="component" value="Unassembled WGS sequence"/>
</dbReference>
<dbReference type="RefSeq" id="WP_116225303.1">
    <property type="nucleotide sequence ID" value="NZ_AP018437.1"/>
</dbReference>
<protein>
    <submittedName>
        <fullName evidence="2">Transaldolase</fullName>
    </submittedName>
</protein>
<dbReference type="EMBL" id="QUMS01000002">
    <property type="protein sequence ID" value="REG08654.1"/>
    <property type="molecule type" value="Genomic_DNA"/>
</dbReference>
<dbReference type="InterPro" id="IPR013785">
    <property type="entry name" value="Aldolase_TIM"/>
</dbReference>
<evidence type="ECO:0000313" key="3">
    <source>
        <dbReference type="Proteomes" id="UP000256388"/>
    </source>
</evidence>
<accession>A0A347ZP22</accession>
<sequence>MQILLDSAIIEEARQAAAWGWVNSATTNPTLLAKSSLPPAETLRELGKILTGQIFYQLTGKDLQAMQTEAAQAYDILGEQLVLKIPATSLGFQAAARLSQKYSVAVTTIFTPAQAMLAAAAGARYALYYHNRAKRLLPDGQGEHLAEDLVRVLDGTDTQVTAASLKSPQEIVEARMAGVPILSAPFAVLAQMPEHPLCEQAVAEFDANGTGLLNS</sequence>
<evidence type="ECO:0000256" key="1">
    <source>
        <dbReference type="ARBA" id="ARBA00023270"/>
    </source>
</evidence>
<reference evidence="2 3" key="1">
    <citation type="submission" date="2018-08" db="EMBL/GenBank/DDBJ databases">
        <title>Genomic Encyclopedia of Type Strains, Phase IV (KMG-IV): sequencing the most valuable type-strain genomes for metagenomic binning, comparative biology and taxonomic classification.</title>
        <authorList>
            <person name="Goeker M."/>
        </authorList>
    </citation>
    <scope>NUCLEOTIDE SEQUENCE [LARGE SCALE GENOMIC DNA]</scope>
    <source>
        <strain evidence="2 3">DSM 23923</strain>
    </source>
</reference>
<name>A0A347ZP22_9CHLR</name>
<dbReference type="PANTHER" id="PTHR10683:SF40">
    <property type="entry name" value="FRUCTOSE-6-PHOSPHATE ALDOLASE 1-RELATED"/>
    <property type="match status" value="1"/>
</dbReference>
<dbReference type="AlphaFoldDB" id="A0A347ZP22"/>
<dbReference type="GO" id="GO:0005975">
    <property type="term" value="P:carbohydrate metabolic process"/>
    <property type="evidence" value="ECO:0007669"/>
    <property type="project" value="InterPro"/>
</dbReference>
<dbReference type="PANTHER" id="PTHR10683">
    <property type="entry name" value="TRANSALDOLASE"/>
    <property type="match status" value="1"/>
</dbReference>
<dbReference type="SUPFAM" id="SSF51569">
    <property type="entry name" value="Aldolase"/>
    <property type="match status" value="1"/>
</dbReference>
<dbReference type="InterPro" id="IPR001585">
    <property type="entry name" value="TAL/FSA"/>
</dbReference>
<proteinExistence type="predicted"/>
<comment type="caution">
    <text evidence="2">The sequence shown here is derived from an EMBL/GenBank/DDBJ whole genome shotgun (WGS) entry which is preliminary data.</text>
</comment>
<keyword evidence="3" id="KW-1185">Reference proteome</keyword>